<dbReference type="InterPro" id="IPR057670">
    <property type="entry name" value="SH3_retrovirus"/>
</dbReference>
<feature type="region of interest" description="Disordered" evidence="1">
    <location>
        <begin position="168"/>
        <end position="188"/>
    </location>
</feature>
<organism evidence="3">
    <name type="scientific">Tanacetum cinerariifolium</name>
    <name type="common">Dalmatian daisy</name>
    <name type="synonym">Chrysanthemum cinerariifolium</name>
    <dbReference type="NCBI Taxonomy" id="118510"/>
    <lineage>
        <taxon>Eukaryota</taxon>
        <taxon>Viridiplantae</taxon>
        <taxon>Streptophyta</taxon>
        <taxon>Embryophyta</taxon>
        <taxon>Tracheophyta</taxon>
        <taxon>Spermatophyta</taxon>
        <taxon>Magnoliopsida</taxon>
        <taxon>eudicotyledons</taxon>
        <taxon>Gunneridae</taxon>
        <taxon>Pentapetalae</taxon>
        <taxon>asterids</taxon>
        <taxon>campanulids</taxon>
        <taxon>Asterales</taxon>
        <taxon>Asteraceae</taxon>
        <taxon>Asteroideae</taxon>
        <taxon>Anthemideae</taxon>
        <taxon>Anthemidinae</taxon>
        <taxon>Tanacetum</taxon>
    </lineage>
</organism>
<dbReference type="Pfam" id="PF25597">
    <property type="entry name" value="SH3_retrovirus"/>
    <property type="match status" value="1"/>
</dbReference>
<feature type="region of interest" description="Disordered" evidence="1">
    <location>
        <begin position="639"/>
        <end position="689"/>
    </location>
</feature>
<evidence type="ECO:0000259" key="2">
    <source>
        <dbReference type="Pfam" id="PF25597"/>
    </source>
</evidence>
<feature type="domain" description="Retroviral polymerase SH3-like" evidence="2">
    <location>
        <begin position="511"/>
        <end position="566"/>
    </location>
</feature>
<dbReference type="EMBL" id="BKCJ010001215">
    <property type="protein sequence ID" value="GEU39770.1"/>
    <property type="molecule type" value="Genomic_DNA"/>
</dbReference>
<name>A0A6L2JSM9_TANCI</name>
<dbReference type="AlphaFoldDB" id="A0A6L2JSM9"/>
<evidence type="ECO:0000313" key="3">
    <source>
        <dbReference type="EMBL" id="GEU39770.1"/>
    </source>
</evidence>
<accession>A0A6L2JSM9</accession>
<sequence>MKFLRSLPFEWNTHVVVWRNKADLDTMSIDDLYNNFKIVEQEVKRTVSTSSCLVTQNMAFLSSPDSTNEVDTANIQVSTICTPVSTVSTYDNTANLSDATVSRKTMNVEYTSSKAMVAIDGAGFDWSYMADDEALTNMALMAFSDLEVFDSDKDESEVMALKYNNVQHKPQQANQPRKVSQNPRNNRTNWNEMRTQKLGVGFQFTKKACFVYGCFSHLIKDCDFHDKKMVQKPVLKNVEIGTGQREVRPVWNNTMRINHQNFSNSKRNFAPTVVLTKSRIVPISTARKSSSRASTPVSAARPINTVAPKPLVNVAKPRQNALQKPHSLSRRLFYQQTALKNKNLNTKINTAKVNFVNTVKGDRVTSAVRKQGINVVQSSACWVWRPKIKGDLQDALKDQKYFNSGCSRHMTGNISYLTDFKEHDGGYVVTGGGAKGGKITSKGTIQTEKGIKKEYSVARTTQQNRVTERRNRTLIEAARTMVLVVKPYFKTLYELFRGRSPTLSFMRPFGCHVTILNTLDQLGKFDEKWDEGIFVRYSTVSKAFRVYNTRTRKVEENLHITFLEKKPMIIGRGPEWFFDIDALSKSMNYAPVPAGINSNNFAGKGASFDAGQSSLETRPSQDIILMPLWKDSSLFDFSSQDSDGHNKDKHGPSQESECDNQERPNAERSTQNVNTTRPSINTANANDNTGSLNINTVCPLVNNVTPTYADYLNDHVMPDLEDTRIFDDTYDDRDEGAEADSNNLETIILVNPIPYTHLHKDHPKEQIIGEIEPKKATQALNDESWVEVMQEELL</sequence>
<dbReference type="PANTHER" id="PTHR42648">
    <property type="entry name" value="TRANSPOSASE, PUTATIVE-RELATED"/>
    <property type="match status" value="1"/>
</dbReference>
<dbReference type="InterPro" id="IPR039537">
    <property type="entry name" value="Retrotran_Ty1/copia-like"/>
</dbReference>
<protein>
    <recommendedName>
        <fullName evidence="2">Retroviral polymerase SH3-like domain-containing protein</fullName>
    </recommendedName>
</protein>
<evidence type="ECO:0000256" key="1">
    <source>
        <dbReference type="SAM" id="MobiDB-lite"/>
    </source>
</evidence>
<feature type="compositionally biased region" description="Polar residues" evidence="1">
    <location>
        <begin position="667"/>
        <end position="689"/>
    </location>
</feature>
<dbReference type="SUPFAM" id="SSF53098">
    <property type="entry name" value="Ribonuclease H-like"/>
    <property type="match status" value="1"/>
</dbReference>
<comment type="caution">
    <text evidence="3">The sequence shown here is derived from an EMBL/GenBank/DDBJ whole genome shotgun (WGS) entry which is preliminary data.</text>
</comment>
<dbReference type="PANTHER" id="PTHR42648:SF32">
    <property type="entry name" value="RIBONUCLEASE H-LIKE DOMAIN, GAG-PRE-INTEGRASE DOMAIN PROTEIN-RELATED"/>
    <property type="match status" value="1"/>
</dbReference>
<reference evidence="3" key="1">
    <citation type="journal article" date="2019" name="Sci. Rep.">
        <title>Draft genome of Tanacetum cinerariifolium, the natural source of mosquito coil.</title>
        <authorList>
            <person name="Yamashiro T."/>
            <person name="Shiraishi A."/>
            <person name="Satake H."/>
            <person name="Nakayama K."/>
        </authorList>
    </citation>
    <scope>NUCLEOTIDE SEQUENCE</scope>
</reference>
<gene>
    <name evidence="3" type="ORF">Tci_011748</name>
</gene>
<dbReference type="InterPro" id="IPR012337">
    <property type="entry name" value="RNaseH-like_sf"/>
</dbReference>
<feature type="compositionally biased region" description="Basic and acidic residues" evidence="1">
    <location>
        <begin position="642"/>
        <end position="652"/>
    </location>
</feature>
<proteinExistence type="predicted"/>